<comment type="function">
    <text evidence="9">Catalyzes the formation of N(4)-acetylcytidine (ac(4)C) at the wobble position of tRNA(Met), by using acetyl-CoA as an acetyl donor and ATP (or GTP).</text>
</comment>
<name>A0A1V3ICI6_9PAST</name>
<evidence type="ECO:0000256" key="5">
    <source>
        <dbReference type="ARBA" id="ARBA00022741"/>
    </source>
</evidence>
<dbReference type="Gene3D" id="3.40.50.300">
    <property type="entry name" value="P-loop containing nucleotide triphosphate hydrolases"/>
    <property type="match status" value="1"/>
</dbReference>
<dbReference type="GO" id="GO:0000049">
    <property type="term" value="F:tRNA binding"/>
    <property type="evidence" value="ECO:0007669"/>
    <property type="project" value="UniProtKB-UniRule"/>
</dbReference>
<evidence type="ECO:0000256" key="9">
    <source>
        <dbReference type="HAMAP-Rule" id="MF_01886"/>
    </source>
</evidence>
<keyword evidence="6 9" id="KW-0067">ATP-binding</keyword>
<keyword evidence="3 9" id="KW-0808">Transferase</keyword>
<dbReference type="PANTHER" id="PTHR10925:SF5">
    <property type="entry name" value="RNA CYTIDINE ACETYLTRANSFERASE"/>
    <property type="match status" value="1"/>
</dbReference>
<dbReference type="PANTHER" id="PTHR10925">
    <property type="entry name" value="N-ACETYLTRANSFERASE 10"/>
    <property type="match status" value="1"/>
</dbReference>
<evidence type="ECO:0000256" key="3">
    <source>
        <dbReference type="ARBA" id="ARBA00022679"/>
    </source>
</evidence>
<evidence type="ECO:0000313" key="15">
    <source>
        <dbReference type="Proteomes" id="UP000189426"/>
    </source>
</evidence>
<keyword evidence="15" id="KW-1185">Reference proteome</keyword>
<dbReference type="Gene3D" id="1.20.120.890">
    <property type="entry name" value="tRNA(Met) cytidine acetyltransferase, tail domain"/>
    <property type="match status" value="1"/>
</dbReference>
<dbReference type="GO" id="GO:1904812">
    <property type="term" value="P:rRNA acetylation involved in maturation of SSU-rRNA"/>
    <property type="evidence" value="ECO:0007669"/>
    <property type="project" value="TreeGrafter"/>
</dbReference>
<dbReference type="GO" id="GO:0051391">
    <property type="term" value="P:tRNA acetylation"/>
    <property type="evidence" value="ECO:0007669"/>
    <property type="project" value="UniProtKB-UniRule"/>
</dbReference>
<dbReference type="Pfam" id="PF05127">
    <property type="entry name" value="NAT10_TcmA_helicase"/>
    <property type="match status" value="1"/>
</dbReference>
<feature type="binding site" evidence="9">
    <location>
        <begin position="436"/>
        <end position="438"/>
    </location>
    <ligand>
        <name>acetyl-CoA</name>
        <dbReference type="ChEBI" id="CHEBI:57288"/>
    </ligand>
</feature>
<evidence type="ECO:0000256" key="2">
    <source>
        <dbReference type="ARBA" id="ARBA00022555"/>
    </source>
</evidence>
<dbReference type="GO" id="GO:0002101">
    <property type="term" value="P:tRNA wobble cytosine modification"/>
    <property type="evidence" value="ECO:0007669"/>
    <property type="project" value="UniProtKB-UniRule"/>
</dbReference>
<dbReference type="Gene3D" id="3.40.630.30">
    <property type="match status" value="1"/>
</dbReference>
<accession>A0A1V3ICI6</accession>
<dbReference type="InterPro" id="IPR000182">
    <property type="entry name" value="GNAT_dom"/>
</dbReference>
<proteinExistence type="inferred from homology"/>
<dbReference type="EC" id="2.3.1.193" evidence="9"/>
<comment type="similarity">
    <text evidence="9">Belongs to the TmcA family.</text>
</comment>
<keyword evidence="1 9" id="KW-0963">Cytoplasm</keyword>
<dbReference type="InterPro" id="IPR016181">
    <property type="entry name" value="Acyl_CoA_acyltransferase"/>
</dbReference>
<gene>
    <name evidence="9" type="primary">tmcA</name>
    <name evidence="14" type="ORF">BKK47_10755</name>
</gene>
<feature type="domain" description="TcmA/NAT10 helicase" evidence="10">
    <location>
        <begin position="163"/>
        <end position="310"/>
    </location>
</feature>
<feature type="domain" description="TmcA/NAT10 N-terminal" evidence="11">
    <location>
        <begin position="30"/>
        <end position="115"/>
    </location>
</feature>
<dbReference type="STRING" id="1908257.BKK47_10755"/>
<dbReference type="RefSeq" id="WP_077494858.1">
    <property type="nucleotide sequence ID" value="NZ_MLHG01000084.1"/>
</dbReference>
<dbReference type="Pfam" id="PF17176">
    <property type="entry name" value="tRNA_bind_3"/>
    <property type="match status" value="1"/>
</dbReference>
<evidence type="ECO:0000259" key="11">
    <source>
        <dbReference type="Pfam" id="PF08351"/>
    </source>
</evidence>
<dbReference type="GO" id="GO:0051392">
    <property type="term" value="F:tRNA cytidine N4-acetyltransferase activity"/>
    <property type="evidence" value="ECO:0007669"/>
    <property type="project" value="UniProtKB-UniRule"/>
</dbReference>
<dbReference type="GO" id="GO:0005737">
    <property type="term" value="C:cytoplasm"/>
    <property type="evidence" value="ECO:0007669"/>
    <property type="project" value="UniProtKB-SubCell"/>
</dbReference>
<dbReference type="Pfam" id="PF13718">
    <property type="entry name" value="GNAT_acetyltr_2"/>
    <property type="match status" value="2"/>
</dbReference>
<dbReference type="InterPro" id="IPR033442">
    <property type="entry name" value="TmcA_tRNA_bind"/>
</dbReference>
<dbReference type="GO" id="GO:1990883">
    <property type="term" value="F:18S rRNA cytidine N-acetyltransferase activity"/>
    <property type="evidence" value="ECO:0007669"/>
    <property type="project" value="TreeGrafter"/>
</dbReference>
<dbReference type="InterPro" id="IPR007807">
    <property type="entry name" value="TcmA/NAT10_helicase"/>
</dbReference>
<dbReference type="InterPro" id="IPR024914">
    <property type="entry name" value="tRNA_acetyltr_TmcA"/>
</dbReference>
<comment type="catalytic activity">
    <reaction evidence="9">
        <text>cytidine(34) in elongator tRNA(Met) + acetyl-CoA + ATP + H2O = N(4)-acetylcytidine(34) in elongator tRNA(Met) + ADP + phosphate + CoA + H(+)</text>
        <dbReference type="Rhea" id="RHEA:43788"/>
        <dbReference type="Rhea" id="RHEA-COMP:10693"/>
        <dbReference type="Rhea" id="RHEA-COMP:10694"/>
        <dbReference type="ChEBI" id="CHEBI:15377"/>
        <dbReference type="ChEBI" id="CHEBI:15378"/>
        <dbReference type="ChEBI" id="CHEBI:30616"/>
        <dbReference type="ChEBI" id="CHEBI:43474"/>
        <dbReference type="ChEBI" id="CHEBI:57287"/>
        <dbReference type="ChEBI" id="CHEBI:57288"/>
        <dbReference type="ChEBI" id="CHEBI:74900"/>
        <dbReference type="ChEBI" id="CHEBI:82748"/>
        <dbReference type="ChEBI" id="CHEBI:456216"/>
        <dbReference type="EC" id="2.3.1.193"/>
    </reaction>
</comment>
<keyword evidence="5 9" id="KW-0547">Nucleotide-binding</keyword>
<feature type="domain" description="N-acetyltransferase" evidence="12">
    <location>
        <begin position="345"/>
        <end position="453"/>
    </location>
</feature>
<comment type="caution">
    <text evidence="14">The sequence shown here is derived from an EMBL/GenBank/DDBJ whole genome shotgun (WGS) entry which is preliminary data.</text>
</comment>
<dbReference type="AlphaFoldDB" id="A0A1V3ICI6"/>
<dbReference type="GO" id="GO:0005524">
    <property type="term" value="F:ATP binding"/>
    <property type="evidence" value="ECO:0007669"/>
    <property type="project" value="UniProtKB-UniRule"/>
</dbReference>
<keyword evidence="2 9" id="KW-0820">tRNA-binding</keyword>
<dbReference type="InterPro" id="IPR027417">
    <property type="entry name" value="P-loop_NTPase"/>
</dbReference>
<evidence type="ECO:0000313" key="14">
    <source>
        <dbReference type="EMBL" id="OOF37913.1"/>
    </source>
</evidence>
<keyword evidence="4 9" id="KW-0819">tRNA processing</keyword>
<keyword evidence="7 9" id="KW-0694">RNA-binding</keyword>
<evidence type="ECO:0000259" key="12">
    <source>
        <dbReference type="Pfam" id="PF13718"/>
    </source>
</evidence>
<evidence type="ECO:0000259" key="13">
    <source>
        <dbReference type="Pfam" id="PF17176"/>
    </source>
</evidence>
<dbReference type="SUPFAM" id="SSF55729">
    <property type="entry name" value="Acyl-CoA N-acyltransferases (Nat)"/>
    <property type="match status" value="1"/>
</dbReference>
<dbReference type="Proteomes" id="UP000189426">
    <property type="component" value="Unassembled WGS sequence"/>
</dbReference>
<dbReference type="InterPro" id="IPR038321">
    <property type="entry name" value="TmcA_C_sf"/>
</dbReference>
<feature type="domain" description="N-acetyltransferase" evidence="12">
    <location>
        <begin position="456"/>
        <end position="506"/>
    </location>
</feature>
<dbReference type="Pfam" id="PF08351">
    <property type="entry name" value="TmcA_N"/>
    <property type="match status" value="1"/>
</dbReference>
<protein>
    <recommendedName>
        <fullName evidence="9">tRNA(Met) cytidine acetyltransferase TmcA</fullName>
        <ecNumber evidence="9">2.3.1.193</ecNumber>
    </recommendedName>
</protein>
<dbReference type="EMBL" id="MLHG01000084">
    <property type="protein sequence ID" value="OOF37913.1"/>
    <property type="molecule type" value="Genomic_DNA"/>
</dbReference>
<dbReference type="Gene3D" id="3.40.50.11040">
    <property type="match status" value="1"/>
</dbReference>
<feature type="binding site" evidence="9">
    <location>
        <position position="472"/>
    </location>
    <ligand>
        <name>acetyl-CoA</name>
        <dbReference type="ChEBI" id="CHEBI:57288"/>
    </ligand>
</feature>
<evidence type="ECO:0000256" key="6">
    <source>
        <dbReference type="ARBA" id="ARBA00022840"/>
    </source>
</evidence>
<feature type="binding site" evidence="9">
    <location>
        <position position="146"/>
    </location>
    <ligand>
        <name>ATP</name>
        <dbReference type="ChEBI" id="CHEBI:30616"/>
    </ligand>
</feature>
<dbReference type="SUPFAM" id="SSF52540">
    <property type="entry name" value="P-loop containing nucleoside triphosphate hydrolases"/>
    <property type="match status" value="1"/>
</dbReference>
<organism evidence="14 15">
    <name type="scientific">Rodentibacter mrazii</name>
    <dbReference type="NCBI Taxonomy" id="1908257"/>
    <lineage>
        <taxon>Bacteria</taxon>
        <taxon>Pseudomonadati</taxon>
        <taxon>Pseudomonadota</taxon>
        <taxon>Gammaproteobacteria</taxon>
        <taxon>Pasteurellales</taxon>
        <taxon>Pasteurellaceae</taxon>
        <taxon>Rodentibacter</taxon>
    </lineage>
</organism>
<feature type="binding site" evidence="9">
    <location>
        <position position="292"/>
    </location>
    <ligand>
        <name>ATP</name>
        <dbReference type="ChEBI" id="CHEBI:30616"/>
    </ligand>
</feature>
<dbReference type="HAMAP" id="MF_01886">
    <property type="entry name" value="tRNA_acetyltr_TmcA"/>
    <property type="match status" value="1"/>
</dbReference>
<reference evidence="14 15" key="1">
    <citation type="submission" date="2016-10" db="EMBL/GenBank/DDBJ databases">
        <title>Rodentibacter gen. nov. and new species.</title>
        <authorList>
            <person name="Christensen H."/>
        </authorList>
    </citation>
    <scope>NUCLEOTIDE SEQUENCE [LARGE SCALE GENOMIC DNA]</scope>
    <source>
        <strain evidence="14 15">Ppn418</strain>
    </source>
</reference>
<evidence type="ECO:0000256" key="7">
    <source>
        <dbReference type="ARBA" id="ARBA00022884"/>
    </source>
</evidence>
<evidence type="ECO:0000256" key="1">
    <source>
        <dbReference type="ARBA" id="ARBA00022490"/>
    </source>
</evidence>
<sequence>MPNRQCQVLISDVLPESLPPQVLIVGAQGVHFSKVTNLLGQEFEHILFDARNGIHLEALAIAAGTLKMGGTLCLLLSDWENLEKSPDFDSLRWNGSTSAICTPNFVHHFKQCVERYHFPILRQASAVGFPSVFYHEEKHKSATAEQQQILEQILQQQCDLYFLTAKRGRGKSALLGMLVNHIDAPIYLTAPNKSAVNSLYDFAKGTVEFIAPDELSQRLRQNAAFTENAWLLVDEAAMIPLPLLQQFSQYFRHIVFSTTIHSYEGTGRGFELKFKQKIHRTFQQFTLYRPLRWQENDTLEQFIEDLLLLNAEDKFEQIAYNALGEIQIHEIAQSQLIHSPEPFYGLMTLAHYRTSPIDLRRLFDGERLHFYLANNQRQLIGAIWALEEGGMEDENLIAQIRQGTRRPKGNLVPQSLCFHGNFSEACWLKSLRISRIAVQPHWQQKGIGQRLIGSMDNAEVDFLSVSFGYTDELAKFWQKCGFILVHLGEHQEASSGCYSAIALKGLSEKGRALTKIARQQFQRNLALSTHPLAEKIMRGRIDWTLNEEDWQSLKNFAYFNRTLFSSMPAIQRLLRAQNKINFPQLSNYLTKKQFPFDKKKSVECFRLEIKQYLEELL</sequence>
<comment type="caution">
    <text evidence="9">Lacks conserved residue(s) required for the propagation of feature annotation.</text>
</comment>
<dbReference type="FunFam" id="3.40.50.300:FF:001011">
    <property type="entry name" value="tRNA(Met) cytidine acetyltransferase TmcA"/>
    <property type="match status" value="1"/>
</dbReference>
<dbReference type="InterPro" id="IPR013562">
    <property type="entry name" value="TmcA/NAT10_N"/>
</dbReference>
<evidence type="ECO:0000256" key="8">
    <source>
        <dbReference type="ARBA" id="ARBA00023315"/>
    </source>
</evidence>
<evidence type="ECO:0000256" key="4">
    <source>
        <dbReference type="ARBA" id="ARBA00022694"/>
    </source>
</evidence>
<dbReference type="InterPro" id="IPR032672">
    <property type="entry name" value="TmcA/NAT10/Kre33"/>
</dbReference>
<feature type="domain" description="tRNA(Met) cytidine acetyltransferase TmcA tRNA-binding" evidence="13">
    <location>
        <begin position="510"/>
        <end position="593"/>
    </location>
</feature>
<keyword evidence="8 9" id="KW-0012">Acyltransferase</keyword>
<comment type="subcellular location">
    <subcellularLocation>
        <location evidence="9">Cytoplasm</location>
    </subcellularLocation>
</comment>
<evidence type="ECO:0000259" key="10">
    <source>
        <dbReference type="Pfam" id="PF05127"/>
    </source>
</evidence>